<dbReference type="Proteomes" id="UP001151582">
    <property type="component" value="Unassembled WGS sequence"/>
</dbReference>
<dbReference type="InterPro" id="IPR044189">
    <property type="entry name" value="XPO4/7-like"/>
</dbReference>
<keyword evidence="7" id="KW-0539">Nucleus</keyword>
<dbReference type="AlphaFoldDB" id="A0A9W8EDQ3"/>
<dbReference type="GO" id="GO:0005049">
    <property type="term" value="F:nuclear export signal receptor activity"/>
    <property type="evidence" value="ECO:0007669"/>
    <property type="project" value="InterPro"/>
</dbReference>
<evidence type="ECO:0000313" key="9">
    <source>
        <dbReference type="EMBL" id="KAJ1979387.1"/>
    </source>
</evidence>
<comment type="subcellular location">
    <subcellularLocation>
        <location evidence="2">Cytoplasm</location>
    </subcellularLocation>
    <subcellularLocation>
        <location evidence="1">Nucleus</location>
    </subcellularLocation>
</comment>
<dbReference type="EMBL" id="JANBQB010000221">
    <property type="protein sequence ID" value="KAJ1979387.1"/>
    <property type="molecule type" value="Genomic_DNA"/>
</dbReference>
<dbReference type="SUPFAM" id="SSF48371">
    <property type="entry name" value="ARM repeat"/>
    <property type="match status" value="1"/>
</dbReference>
<evidence type="ECO:0000313" key="10">
    <source>
        <dbReference type="Proteomes" id="UP001151582"/>
    </source>
</evidence>
<keyword evidence="4" id="KW-0813">Transport</keyword>
<sequence length="1243" mass="137374">MPTTTPALGLPSMSGNDERSTQLNLLEAACDQFNHPATHAAAEHTIAEFKRHPQALTNCQYVLAQSQHPTALFHALATVKEVALAQYAALSPAEIERVRDGLTDYLYSKPDWPHLVREQLTLVIALLTKRLWLDITDDAKRAFWAQLLRCITDGMWARIGLAVVNTVIEVFANRTPGVLGLPWEYHYQCKLLFEQHFLLDLYQAVLGLLHRHQIAFQRNPTQPEFQLALQVIEKLLTWPFSDPKTAATGPTGLVHATDVLILTSTAHISDAALLSEDADEQSDGIIAQPCYPTSWYPTLADAQTLALFFAFYPATLDHDSLALTLQQILFQLTALPRHMFDSPGEYMYHLTRLLSAHSAVLATLEATDWPMDRLTARVYGAAHMVACGLSYHSLSSLVALSTFSSYLTHTSRFTSHTQRLWASQVQVHQSMAGAPSFEINDAPWNDEHLDSLADAYDTLAGALADLVRQTTVHPDPSLVALPTYQPLFDTLNAIAAGLTQAYVETMLHASQWLALVEPDQADPAAGIAAPTNVRSIPWGKPWDPYVSESQLLSIGTFGRSSITSTLGTVGHNLHECGSTLLERRLLAPAAEVERLRWLILITGHILTDHGDGEMPLIPPSVLDCSTRCPLDSDLVLKTITAIMTLIEQLSNESVPQASKPQPYARLVEALFWFMARWVQSYLLAPEDDYTSFSANLAAAYGTDRQLQASDPLIHRVLELVATNGDRWRMDRSVVYQIIQVVLAIGRNRALKARLMTFSQFPEWLTSLISLVLRIPRLLRPLLCEALAQIALVKSHPAGMTQFLRSFQTQLLPVLDHPPGETDHLRPTVLSQVCDALDALYGLVQASDGANTGSLFAFFQPYLATTLQLLRLYWTQPPIVMRCLNVSWALCRCLDLALVSPEDQHTVCQCIATLFTTYHECHAAVDGSGAAVALQQAGPTFSSDSLQTSEHLVLLAQILSYIVNDQQRSLEKQDDFNLVLYTGLRVVTQLVDADLLAEPDVALAVLQLLSEVATRHLLAIATLPSNLLTQVARIVQAGLTHLMPQVSQHAYEILIGLAQSEHINALIQSRLSPALLKAVPAGTLLEMEQRSALHAFLCEFQPIVCDCLFFQPFDPHLITVAGRALIALIQCDGQQFQAVLASAVNQPSDPTTRNQLNASCQRFDIALSTALQSQHRQQDQILASFNHQLSRLGAQSGTLPRLGTYVTKLISSMALQEVSHWPVSAIRHPILQLLVETRGFFQQH</sequence>
<evidence type="ECO:0000256" key="2">
    <source>
        <dbReference type="ARBA" id="ARBA00004496"/>
    </source>
</evidence>
<dbReference type="PANTHER" id="PTHR12596">
    <property type="entry name" value="EXPORTIN 4,7-RELATED"/>
    <property type="match status" value="1"/>
</dbReference>
<evidence type="ECO:0000256" key="3">
    <source>
        <dbReference type="ARBA" id="ARBA00009466"/>
    </source>
</evidence>
<evidence type="ECO:0000256" key="4">
    <source>
        <dbReference type="ARBA" id="ARBA00022448"/>
    </source>
</evidence>
<accession>A0A9W8EDQ3</accession>
<evidence type="ECO:0000256" key="6">
    <source>
        <dbReference type="ARBA" id="ARBA00022927"/>
    </source>
</evidence>
<keyword evidence="6" id="KW-0653">Protein transport</keyword>
<dbReference type="OrthoDB" id="5548448at2759"/>
<dbReference type="InterPro" id="IPR011989">
    <property type="entry name" value="ARM-like"/>
</dbReference>
<organism evidence="9 10">
    <name type="scientific">Dimargaris verticillata</name>
    <dbReference type="NCBI Taxonomy" id="2761393"/>
    <lineage>
        <taxon>Eukaryota</taxon>
        <taxon>Fungi</taxon>
        <taxon>Fungi incertae sedis</taxon>
        <taxon>Zoopagomycota</taxon>
        <taxon>Kickxellomycotina</taxon>
        <taxon>Dimargaritomycetes</taxon>
        <taxon>Dimargaritales</taxon>
        <taxon>Dimargaritaceae</taxon>
        <taxon>Dimargaris</taxon>
    </lineage>
</organism>
<evidence type="ECO:0000256" key="8">
    <source>
        <dbReference type="ARBA" id="ARBA00040444"/>
    </source>
</evidence>
<name>A0A9W8EDQ3_9FUNG</name>
<keyword evidence="10" id="KW-1185">Reference proteome</keyword>
<evidence type="ECO:0000256" key="5">
    <source>
        <dbReference type="ARBA" id="ARBA00022490"/>
    </source>
</evidence>
<dbReference type="GO" id="GO:0005643">
    <property type="term" value="C:nuclear pore"/>
    <property type="evidence" value="ECO:0007669"/>
    <property type="project" value="TreeGrafter"/>
</dbReference>
<comment type="caution">
    <text evidence="9">The sequence shown here is derived from an EMBL/GenBank/DDBJ whole genome shotgun (WGS) entry which is preliminary data.</text>
</comment>
<reference evidence="9" key="1">
    <citation type="submission" date="2022-07" db="EMBL/GenBank/DDBJ databases">
        <title>Phylogenomic reconstructions and comparative analyses of Kickxellomycotina fungi.</title>
        <authorList>
            <person name="Reynolds N.K."/>
            <person name="Stajich J.E."/>
            <person name="Barry K."/>
            <person name="Grigoriev I.V."/>
            <person name="Crous P."/>
            <person name="Smith M.E."/>
        </authorList>
    </citation>
    <scope>NUCLEOTIDE SEQUENCE</scope>
    <source>
        <strain evidence="9">RSA 567</strain>
    </source>
</reference>
<dbReference type="GO" id="GO:0005737">
    <property type="term" value="C:cytoplasm"/>
    <property type="evidence" value="ECO:0007669"/>
    <property type="project" value="UniProtKB-SubCell"/>
</dbReference>
<evidence type="ECO:0000256" key="1">
    <source>
        <dbReference type="ARBA" id="ARBA00004123"/>
    </source>
</evidence>
<dbReference type="GO" id="GO:0006611">
    <property type="term" value="P:protein export from nucleus"/>
    <property type="evidence" value="ECO:0007669"/>
    <property type="project" value="TreeGrafter"/>
</dbReference>
<dbReference type="Gene3D" id="1.25.10.10">
    <property type="entry name" value="Leucine-rich Repeat Variant"/>
    <property type="match status" value="2"/>
</dbReference>
<dbReference type="InterPro" id="IPR016024">
    <property type="entry name" value="ARM-type_fold"/>
</dbReference>
<gene>
    <name evidence="9" type="ORF">H4R34_002839</name>
</gene>
<dbReference type="PANTHER" id="PTHR12596:SF1">
    <property type="entry name" value="EXPORTIN-4"/>
    <property type="match status" value="1"/>
</dbReference>
<comment type="similarity">
    <text evidence="3">Belongs to the exportin family.</text>
</comment>
<keyword evidence="5" id="KW-0963">Cytoplasm</keyword>
<evidence type="ECO:0000256" key="7">
    <source>
        <dbReference type="ARBA" id="ARBA00023242"/>
    </source>
</evidence>
<proteinExistence type="inferred from homology"/>
<protein>
    <recommendedName>
        <fullName evidence="8">Exportin-4</fullName>
    </recommendedName>
</protein>